<feature type="domain" description="Iron-binding zinc finger CDGSH type" evidence="6">
    <location>
        <begin position="94"/>
        <end position="130"/>
    </location>
</feature>
<evidence type="ECO:0000256" key="1">
    <source>
        <dbReference type="ARBA" id="ARBA00022714"/>
    </source>
</evidence>
<proteinExistence type="predicted"/>
<evidence type="ECO:0000256" key="4">
    <source>
        <dbReference type="ARBA" id="ARBA00023014"/>
    </source>
</evidence>
<name>A0ABR8VGM3_9BACI</name>
<dbReference type="Pfam" id="PF09360">
    <property type="entry name" value="zf-CDGSH"/>
    <property type="match status" value="1"/>
</dbReference>
<dbReference type="Gene3D" id="3.40.5.90">
    <property type="entry name" value="CDGSH iron-sulfur domain, mitoNEET-type"/>
    <property type="match status" value="1"/>
</dbReference>
<organism evidence="7 8">
    <name type="scientific">Bacillus norwichensis</name>
    <dbReference type="NCBI Taxonomy" id="2762217"/>
    <lineage>
        <taxon>Bacteria</taxon>
        <taxon>Bacillati</taxon>
        <taxon>Bacillota</taxon>
        <taxon>Bacilli</taxon>
        <taxon>Bacillales</taxon>
        <taxon>Bacillaceae</taxon>
        <taxon>Bacillus</taxon>
    </lineage>
</organism>
<keyword evidence="2" id="KW-0479">Metal-binding</keyword>
<evidence type="ECO:0000313" key="8">
    <source>
        <dbReference type="Proteomes" id="UP000648182"/>
    </source>
</evidence>
<dbReference type="Pfam" id="PF06902">
    <property type="entry name" value="Fer4_19"/>
    <property type="match status" value="1"/>
</dbReference>
<reference evidence="7 8" key="1">
    <citation type="submission" date="2020-08" db="EMBL/GenBank/DDBJ databases">
        <title>A Genomic Blueprint of the Chicken Gut Microbiome.</title>
        <authorList>
            <person name="Gilroy R."/>
            <person name="Ravi A."/>
            <person name="Getino M."/>
            <person name="Pursley I."/>
            <person name="Horton D.L."/>
            <person name="Alikhan N.-F."/>
            <person name="Baker D."/>
            <person name="Gharbi K."/>
            <person name="Hall N."/>
            <person name="Watson M."/>
            <person name="Adriaenssens E.M."/>
            <person name="Foster-Nyarko E."/>
            <person name="Jarju S."/>
            <person name="Secka A."/>
            <person name="Antonio M."/>
            <person name="Oren A."/>
            <person name="Chaudhuri R."/>
            <person name="La Ragione R.M."/>
            <person name="Hildebrand F."/>
            <person name="Pallen M.J."/>
        </authorList>
    </citation>
    <scope>NUCLEOTIDE SEQUENCE [LARGE SCALE GENOMIC DNA]</scope>
    <source>
        <strain evidence="7 8">Sa1BUA2</strain>
    </source>
</reference>
<evidence type="ECO:0000256" key="3">
    <source>
        <dbReference type="ARBA" id="ARBA00023004"/>
    </source>
</evidence>
<comment type="caution">
    <text evidence="7">The sequence shown here is derived from an EMBL/GenBank/DDBJ whole genome shotgun (WGS) entry which is preliminary data.</text>
</comment>
<gene>
    <name evidence="7" type="ORF">H9631_02245</name>
</gene>
<keyword evidence="4" id="KW-0411">Iron-sulfur</keyword>
<dbReference type="InterPro" id="IPR042216">
    <property type="entry name" value="MitoNEET_CISD"/>
</dbReference>
<dbReference type="InterPro" id="IPR018967">
    <property type="entry name" value="FeS-contain_CDGSH-typ"/>
</dbReference>
<evidence type="ECO:0000259" key="6">
    <source>
        <dbReference type="Pfam" id="PF09360"/>
    </source>
</evidence>
<keyword evidence="1" id="KW-0001">2Fe-2S</keyword>
<keyword evidence="8" id="KW-1185">Reference proteome</keyword>
<accession>A0ABR8VGM3</accession>
<dbReference type="EMBL" id="JACSPV010000002">
    <property type="protein sequence ID" value="MBD8003885.1"/>
    <property type="molecule type" value="Genomic_DNA"/>
</dbReference>
<dbReference type="RefSeq" id="WP_191809615.1">
    <property type="nucleotide sequence ID" value="NZ_JACSPV010000002.1"/>
</dbReference>
<evidence type="ECO:0000313" key="7">
    <source>
        <dbReference type="EMBL" id="MBD8003885.1"/>
    </source>
</evidence>
<evidence type="ECO:0000256" key="2">
    <source>
        <dbReference type="ARBA" id="ARBA00022723"/>
    </source>
</evidence>
<sequence length="135" mass="15096">MENTYKLYSGENIDVKFHAKRCLHAAQCVKGLSEVFDVKKRPWISPDQAPADEVAKVIERCPSGALEYVRKDGEDQEQPQTETTVDLLPGHLMYVRGDLKIKGGDETIQLTRAAFCGCGHSDNKPFCDHSSECRP</sequence>
<evidence type="ECO:0000259" key="5">
    <source>
        <dbReference type="Pfam" id="PF06902"/>
    </source>
</evidence>
<protein>
    <submittedName>
        <fullName evidence="7">(4Fe-4S)-binding protein</fullName>
    </submittedName>
</protein>
<keyword evidence="3" id="KW-0408">Iron</keyword>
<dbReference type="InterPro" id="IPR010693">
    <property type="entry name" value="Divergent_4Fe-4S_mono-cluster"/>
</dbReference>
<feature type="domain" description="Divergent 4Fe-4S mono-cluster" evidence="5">
    <location>
        <begin position="8"/>
        <end position="71"/>
    </location>
</feature>
<dbReference type="Proteomes" id="UP000648182">
    <property type="component" value="Unassembled WGS sequence"/>
</dbReference>